<organism evidence="1 2">
    <name type="scientific">Heracleum sosnowskyi</name>
    <dbReference type="NCBI Taxonomy" id="360622"/>
    <lineage>
        <taxon>Eukaryota</taxon>
        <taxon>Viridiplantae</taxon>
        <taxon>Streptophyta</taxon>
        <taxon>Embryophyta</taxon>
        <taxon>Tracheophyta</taxon>
        <taxon>Spermatophyta</taxon>
        <taxon>Magnoliopsida</taxon>
        <taxon>eudicotyledons</taxon>
        <taxon>Gunneridae</taxon>
        <taxon>Pentapetalae</taxon>
        <taxon>asterids</taxon>
        <taxon>campanulids</taxon>
        <taxon>Apiales</taxon>
        <taxon>Apiaceae</taxon>
        <taxon>Apioideae</taxon>
        <taxon>apioid superclade</taxon>
        <taxon>Tordylieae</taxon>
        <taxon>Tordyliinae</taxon>
        <taxon>Heracleum</taxon>
    </lineage>
</organism>
<keyword evidence="2" id="KW-1185">Reference proteome</keyword>
<dbReference type="EMBL" id="JAUIZM010000009">
    <property type="protein sequence ID" value="KAK1365888.1"/>
    <property type="molecule type" value="Genomic_DNA"/>
</dbReference>
<sequence length="151" mass="16526">MGGYGWGDGWGCSGPSGWEMVENWNDSRGWYNYGNNNAQEYVEEDPNAIYGGAWHETSQFYGINYQNNQSRRNADGARNKVNFVTEQQGTNKWSASREKLTTSCAPVISQVSGKPQIAGAWISQSLENLNISISSTGLDKSCGLACLVGLI</sequence>
<proteinExistence type="predicted"/>
<reference evidence="1" key="1">
    <citation type="submission" date="2023-02" db="EMBL/GenBank/DDBJ databases">
        <title>Genome of toxic invasive species Heracleum sosnowskyi carries increased number of genes despite the absence of recent whole-genome duplications.</title>
        <authorList>
            <person name="Schelkunov M."/>
            <person name="Shtratnikova V."/>
            <person name="Makarenko M."/>
            <person name="Klepikova A."/>
            <person name="Omelchenko D."/>
            <person name="Novikova G."/>
            <person name="Obukhova E."/>
            <person name="Bogdanov V."/>
            <person name="Penin A."/>
            <person name="Logacheva M."/>
        </authorList>
    </citation>
    <scope>NUCLEOTIDE SEQUENCE</scope>
    <source>
        <strain evidence="1">Hsosn_3</strain>
        <tissue evidence="1">Leaf</tissue>
    </source>
</reference>
<gene>
    <name evidence="1" type="ORF">POM88_041449</name>
</gene>
<evidence type="ECO:0000313" key="2">
    <source>
        <dbReference type="Proteomes" id="UP001237642"/>
    </source>
</evidence>
<accession>A0AAD8HFX3</accession>
<dbReference type="Proteomes" id="UP001237642">
    <property type="component" value="Unassembled WGS sequence"/>
</dbReference>
<reference evidence="1" key="2">
    <citation type="submission" date="2023-05" db="EMBL/GenBank/DDBJ databases">
        <authorList>
            <person name="Schelkunov M.I."/>
        </authorList>
    </citation>
    <scope>NUCLEOTIDE SEQUENCE</scope>
    <source>
        <strain evidence="1">Hsosn_3</strain>
        <tissue evidence="1">Leaf</tissue>
    </source>
</reference>
<name>A0AAD8HFX3_9APIA</name>
<evidence type="ECO:0000313" key="1">
    <source>
        <dbReference type="EMBL" id="KAK1365888.1"/>
    </source>
</evidence>
<dbReference type="AlphaFoldDB" id="A0AAD8HFX3"/>
<comment type="caution">
    <text evidence="1">The sequence shown here is derived from an EMBL/GenBank/DDBJ whole genome shotgun (WGS) entry which is preliminary data.</text>
</comment>
<protein>
    <submittedName>
        <fullName evidence="1">Uncharacterized protein</fullName>
    </submittedName>
</protein>